<proteinExistence type="predicted"/>
<keyword evidence="2" id="KW-1185">Reference proteome</keyword>
<dbReference type="EMBL" id="AP019737">
    <property type="protein sequence ID" value="BBL08878.1"/>
    <property type="molecule type" value="Genomic_DNA"/>
</dbReference>
<dbReference type="Proteomes" id="UP000317465">
    <property type="component" value="Chromosome"/>
</dbReference>
<name>A0ACA8QVV0_9BACT</name>
<gene>
    <name evidence="1" type="ORF">A5CPYCFAH4_11020</name>
</gene>
<accession>A0ACA8QVV0</accession>
<reference evidence="1 2" key="1">
    <citation type="journal article" date="2020" name="Int. J. Syst. Evol. Microbiol.">
        <title>Alistipes communis sp. nov., Alistipes dispar sp. nov. and Alistipes onderdonkii subsp. vulgaris subsp. nov., isolated from human faeces, and creation of Alistipes onderdonkii subsp. onderdonkii subsp. nov.</title>
        <authorList>
            <person name="Sakamoto M."/>
            <person name="Ikeyama N."/>
            <person name="Ogata Y."/>
            <person name="Suda W."/>
            <person name="Iino T."/>
            <person name="Hattori M."/>
            <person name="Ohkuma M."/>
        </authorList>
    </citation>
    <scope>NUCLEOTIDE SEQUENCE [LARGE SCALE GENOMIC DNA]</scope>
    <source>
        <strain evidence="1 2">5CPYCFAH4</strain>
    </source>
</reference>
<evidence type="ECO:0000313" key="2">
    <source>
        <dbReference type="Proteomes" id="UP000317465"/>
    </source>
</evidence>
<organism evidence="1 2">
    <name type="scientific">Alistipes onderdonkii subsp. vulgaris</name>
    <dbReference type="NCBI Taxonomy" id="2585117"/>
    <lineage>
        <taxon>Bacteria</taxon>
        <taxon>Pseudomonadati</taxon>
        <taxon>Bacteroidota</taxon>
        <taxon>Bacteroidia</taxon>
        <taxon>Bacteroidales</taxon>
        <taxon>Rikenellaceae</taxon>
        <taxon>Alistipes</taxon>
    </lineage>
</organism>
<sequence length="643" mass="71683">MNLKTTRKMKNFLKYVAALAIVGAFFVACSDWTDPEREITQHPDQQSPILRDNAYYQALREYKKTKHKIAFGWYGSWTAVGASYQTRLQSAPDSMDIISIWSQWHSLTPEQIADKEFVQKIKGTKVTFTIFSDKMPEPFLTEIGGGEYTDEAIEAYAKAYCKDSMDKYSYDGIDVDYEPGYGASGPFVGHDNELFRKLILAMSKYVGPKSGTGRLLMIDGVPYAVHADVADCFDYGIVQAYNSYGYTDLQDRFDDAYKKGWKPEQYIFAENFESLWKTGGVSHECRDGQWVNSLLGMARFNPTQGFGAGFGAYHMEYEYANSSMPYKYMREAIQDVNPAGGDLIVGLTSTGLSKYLFLVGDDGTITGEVDEKIRVELARPAPADVSFPLAIDNSLVDAYNEKHGTSYEPIDPARVSLGTLGVAAGAFLSDEVSVTVSSAGIEKGYYLIPIVVELPAEDIYTSKEPLVRYLLLTVSAMEIDVDATALTGVKIEPASGWTIVCYQGTASSGANGVWNLDSDAQKACMFDGKLDSNCWYAANASYSWGNGGNFIITLDKAYDINGFRWHIYYEDSNPECTDFQYSEDGTNWYSLTNEISFVPKLSADNWKIFQFKKTVKARYLRVYVGRVTGYTSMNEAEIFAPAN</sequence>
<evidence type="ECO:0000313" key="1">
    <source>
        <dbReference type="EMBL" id="BBL08878.1"/>
    </source>
</evidence>
<protein>
    <submittedName>
        <fullName evidence="1">Uncharacterized protein</fullName>
    </submittedName>
</protein>